<dbReference type="NCBIfam" id="TIGR02937">
    <property type="entry name" value="sigma70-ECF"/>
    <property type="match status" value="1"/>
</dbReference>
<comment type="similarity">
    <text evidence="1">Belongs to the sigma-70 factor family. ECF subfamily.</text>
</comment>
<feature type="domain" description="RNA polymerase sigma-70 region 2" evidence="5">
    <location>
        <begin position="7"/>
        <end position="69"/>
    </location>
</feature>
<dbReference type="InterPro" id="IPR013249">
    <property type="entry name" value="RNA_pol_sigma70_r4_t2"/>
</dbReference>
<dbReference type="InterPro" id="IPR036388">
    <property type="entry name" value="WH-like_DNA-bd_sf"/>
</dbReference>
<gene>
    <name evidence="7" type="ORF">PZ740_02655</name>
</gene>
<dbReference type="InterPro" id="IPR007627">
    <property type="entry name" value="RNA_pol_sigma70_r2"/>
</dbReference>
<dbReference type="Pfam" id="PF08281">
    <property type="entry name" value="Sigma70_r4_2"/>
    <property type="match status" value="1"/>
</dbReference>
<evidence type="ECO:0000259" key="6">
    <source>
        <dbReference type="Pfam" id="PF08281"/>
    </source>
</evidence>
<dbReference type="SUPFAM" id="SSF88946">
    <property type="entry name" value="Sigma2 domain of RNA polymerase sigma factors"/>
    <property type="match status" value="1"/>
</dbReference>
<protein>
    <submittedName>
        <fullName evidence="7">RNA polymerase sigma factor</fullName>
    </submittedName>
</protein>
<dbReference type="InterPro" id="IPR039425">
    <property type="entry name" value="RNA_pol_sigma-70-like"/>
</dbReference>
<dbReference type="PANTHER" id="PTHR43133">
    <property type="entry name" value="RNA POLYMERASE ECF-TYPE SIGMA FACTO"/>
    <property type="match status" value="1"/>
</dbReference>
<reference evidence="7 8" key="1">
    <citation type="submission" date="2023-03" db="EMBL/GenBank/DDBJ databases">
        <title>YIM 152171 draft genome.</title>
        <authorList>
            <person name="Yang Z."/>
        </authorList>
    </citation>
    <scope>NUCLEOTIDE SEQUENCE [LARGE SCALE GENOMIC DNA]</scope>
    <source>
        <strain evidence="7 8">YIM 152171</strain>
    </source>
</reference>
<keyword evidence="4" id="KW-0804">Transcription</keyword>
<dbReference type="GO" id="GO:0016987">
    <property type="term" value="F:sigma factor activity"/>
    <property type="evidence" value="ECO:0007669"/>
    <property type="project" value="UniProtKB-KW"/>
</dbReference>
<dbReference type="InterPro" id="IPR014284">
    <property type="entry name" value="RNA_pol_sigma-70_dom"/>
</dbReference>
<evidence type="ECO:0000256" key="3">
    <source>
        <dbReference type="ARBA" id="ARBA00023082"/>
    </source>
</evidence>
<keyword evidence="3" id="KW-0731">Sigma factor</keyword>
<accession>A0AAP3UYT8</accession>
<organism evidence="7 8">
    <name type="scientific">Marinimicrococcus flavescens</name>
    <dbReference type="NCBI Taxonomy" id="3031815"/>
    <lineage>
        <taxon>Bacteria</taxon>
        <taxon>Pseudomonadati</taxon>
        <taxon>Pseudomonadota</taxon>
        <taxon>Alphaproteobacteria</taxon>
        <taxon>Geminicoccales</taxon>
        <taxon>Geminicoccaceae</taxon>
        <taxon>Marinimicrococcus</taxon>
    </lineage>
</organism>
<dbReference type="RefSeq" id="WP_327787696.1">
    <property type="nucleotide sequence ID" value="NZ_JARGEQ010000016.1"/>
</dbReference>
<dbReference type="AlphaFoldDB" id="A0AAP3UYT8"/>
<dbReference type="GO" id="GO:0003677">
    <property type="term" value="F:DNA binding"/>
    <property type="evidence" value="ECO:0007669"/>
    <property type="project" value="InterPro"/>
</dbReference>
<keyword evidence="8" id="KW-1185">Reference proteome</keyword>
<feature type="domain" description="RNA polymerase sigma factor 70 region 4 type 2" evidence="6">
    <location>
        <begin position="102"/>
        <end position="152"/>
    </location>
</feature>
<dbReference type="Gene3D" id="1.10.10.10">
    <property type="entry name" value="Winged helix-like DNA-binding domain superfamily/Winged helix DNA-binding domain"/>
    <property type="match status" value="1"/>
</dbReference>
<evidence type="ECO:0000313" key="7">
    <source>
        <dbReference type="EMBL" id="MDF1585281.1"/>
    </source>
</evidence>
<dbReference type="EMBL" id="JARGEQ010000016">
    <property type="protein sequence ID" value="MDF1585281.1"/>
    <property type="molecule type" value="Genomic_DNA"/>
</dbReference>
<dbReference type="Proteomes" id="UP001301140">
    <property type="component" value="Unassembled WGS sequence"/>
</dbReference>
<evidence type="ECO:0000256" key="1">
    <source>
        <dbReference type="ARBA" id="ARBA00010641"/>
    </source>
</evidence>
<dbReference type="PANTHER" id="PTHR43133:SF25">
    <property type="entry name" value="RNA POLYMERASE SIGMA FACTOR RFAY-RELATED"/>
    <property type="match status" value="1"/>
</dbReference>
<proteinExistence type="inferred from homology"/>
<evidence type="ECO:0000259" key="5">
    <source>
        <dbReference type="Pfam" id="PF04542"/>
    </source>
</evidence>
<keyword evidence="2" id="KW-0805">Transcription regulation</keyword>
<dbReference type="Gene3D" id="1.10.1740.10">
    <property type="match status" value="1"/>
</dbReference>
<comment type="caution">
    <text evidence="7">The sequence shown here is derived from an EMBL/GenBank/DDBJ whole genome shotgun (WGS) entry which is preliminary data.</text>
</comment>
<dbReference type="CDD" id="cd06171">
    <property type="entry name" value="Sigma70_r4"/>
    <property type="match status" value="1"/>
</dbReference>
<evidence type="ECO:0000313" key="8">
    <source>
        <dbReference type="Proteomes" id="UP001301140"/>
    </source>
</evidence>
<name>A0AAP3UYT8_9PROT</name>
<evidence type="ECO:0000256" key="2">
    <source>
        <dbReference type="ARBA" id="ARBA00023015"/>
    </source>
</evidence>
<dbReference type="SUPFAM" id="SSF88659">
    <property type="entry name" value="Sigma3 and sigma4 domains of RNA polymerase sigma factors"/>
    <property type="match status" value="1"/>
</dbReference>
<sequence length="173" mass="18817">MPREWLEACLDRLYGYALSLTQDPEQARDLVQECAVKALAARRVPDDQAACRAWLFRILRNAFIDSRRRPRLVALEEAGDDGPHPADGGPLADERLINVLTVRTAMARLSEAHREVVALIDIGGLSYAEAAQVLGVAEGTVMSRLSRARAALLRLIAEAGPRVVPAPATRAVS</sequence>
<dbReference type="GO" id="GO:0006352">
    <property type="term" value="P:DNA-templated transcription initiation"/>
    <property type="evidence" value="ECO:0007669"/>
    <property type="project" value="InterPro"/>
</dbReference>
<dbReference type="InterPro" id="IPR013325">
    <property type="entry name" value="RNA_pol_sigma_r2"/>
</dbReference>
<dbReference type="InterPro" id="IPR013324">
    <property type="entry name" value="RNA_pol_sigma_r3/r4-like"/>
</dbReference>
<evidence type="ECO:0000256" key="4">
    <source>
        <dbReference type="ARBA" id="ARBA00023163"/>
    </source>
</evidence>
<dbReference type="Pfam" id="PF04542">
    <property type="entry name" value="Sigma70_r2"/>
    <property type="match status" value="1"/>
</dbReference>